<accession>A0A915U2Y8</accession>
<dbReference type="GO" id="GO:0032259">
    <property type="term" value="P:methylation"/>
    <property type="evidence" value="ECO:0007669"/>
    <property type="project" value="UniProtKB-KW"/>
</dbReference>
<name>A0A915U2Y8_9BACT</name>
<dbReference type="PANTHER" id="PTHR32266">
    <property type="entry name" value="NICOTIANAMINE SYNTHASE 3"/>
    <property type="match status" value="1"/>
</dbReference>
<evidence type="ECO:0000256" key="1">
    <source>
        <dbReference type="ARBA" id="ARBA00022679"/>
    </source>
</evidence>
<sequence length="297" mass="34005">MLDWYMHYFPIDHDHELTEHEFLGCCKDCERSHWLVKKHLCDFYQRISSYSPEELRSLPPAELYQLYLVLDDIAHLDCGNHLAELILADREIEKLLPTIRGYYTTFFELHETALAREVMTAADPWKPLEIFGLYPRYEALIRTQVETLDLPRPNRLAFIGCGPVPLSLILMHRLYGISSFGLESDPQAVSLANQCLDRLGLAGAIEIIPGNEESLGDLDWDLVLVAALAEPKARIFTHLARIMADRGKRPVICRTYSGLRGLLHPPLTARDYSGFRVQYEIRPGGRVNNTLLLLEMM</sequence>
<dbReference type="KEGG" id="ddu:GF1_27590"/>
<dbReference type="PANTHER" id="PTHR32266:SF12">
    <property type="entry name" value="NICOTIANAMINE SYNTHASE 3"/>
    <property type="match status" value="1"/>
</dbReference>
<dbReference type="Gene3D" id="3.40.50.150">
    <property type="entry name" value="Vaccinia Virus protein VP39"/>
    <property type="match status" value="1"/>
</dbReference>
<protein>
    <submittedName>
        <fullName evidence="3">Methyltransferase</fullName>
    </submittedName>
</protein>
<dbReference type="GO" id="GO:0030418">
    <property type="term" value="P:nicotianamine biosynthetic process"/>
    <property type="evidence" value="ECO:0007669"/>
    <property type="project" value="InterPro"/>
</dbReference>
<proteinExistence type="predicted"/>
<gene>
    <name evidence="3" type="ORF">GF1_27590</name>
</gene>
<keyword evidence="2" id="KW-0949">S-adenosyl-L-methionine</keyword>
<keyword evidence="3" id="KW-0489">Methyltransferase</keyword>
<dbReference type="AlphaFoldDB" id="A0A915U2Y8"/>
<evidence type="ECO:0000313" key="4">
    <source>
        <dbReference type="Proteomes" id="UP001063350"/>
    </source>
</evidence>
<dbReference type="Pfam" id="PF03059">
    <property type="entry name" value="NAS"/>
    <property type="match status" value="1"/>
</dbReference>
<reference evidence="3" key="1">
    <citation type="submission" date="2020-12" db="EMBL/GenBank/DDBJ databases">
        <title>Desulfobium dissulfuricans gen. nov., sp. nov., a novel mesophilic, sulfate-reducing bacterium isolated from a deep-sea hydrothermal vent.</title>
        <authorList>
            <person name="Hashimoto Y."/>
            <person name="Tame A."/>
            <person name="Sawayama S."/>
            <person name="Miyazaki J."/>
            <person name="Takai K."/>
            <person name="Nakagawa S."/>
        </authorList>
    </citation>
    <scope>NUCLEOTIDE SEQUENCE</scope>
    <source>
        <strain evidence="3">GF1</strain>
    </source>
</reference>
<evidence type="ECO:0000256" key="2">
    <source>
        <dbReference type="ARBA" id="ARBA00022691"/>
    </source>
</evidence>
<dbReference type="GO" id="GO:0008168">
    <property type="term" value="F:methyltransferase activity"/>
    <property type="evidence" value="ECO:0007669"/>
    <property type="project" value="UniProtKB-KW"/>
</dbReference>
<dbReference type="GO" id="GO:0030410">
    <property type="term" value="F:nicotianamine synthase activity"/>
    <property type="evidence" value="ECO:0007669"/>
    <property type="project" value="InterPro"/>
</dbReference>
<evidence type="ECO:0000313" key="3">
    <source>
        <dbReference type="EMBL" id="BCO10383.1"/>
    </source>
</evidence>
<dbReference type="InterPro" id="IPR004298">
    <property type="entry name" value="Nicotian_synth"/>
</dbReference>
<dbReference type="SUPFAM" id="SSF53335">
    <property type="entry name" value="S-adenosyl-L-methionine-dependent methyltransferases"/>
    <property type="match status" value="1"/>
</dbReference>
<organism evidence="3 4">
    <name type="scientific">Desulfolithobacter dissulfuricans</name>
    <dbReference type="NCBI Taxonomy" id="2795293"/>
    <lineage>
        <taxon>Bacteria</taxon>
        <taxon>Pseudomonadati</taxon>
        <taxon>Thermodesulfobacteriota</taxon>
        <taxon>Desulfobulbia</taxon>
        <taxon>Desulfobulbales</taxon>
        <taxon>Desulfobulbaceae</taxon>
        <taxon>Desulfolithobacter</taxon>
    </lineage>
</organism>
<dbReference type="InterPro" id="IPR029063">
    <property type="entry name" value="SAM-dependent_MTases_sf"/>
</dbReference>
<dbReference type="Proteomes" id="UP001063350">
    <property type="component" value="Chromosome"/>
</dbReference>
<keyword evidence="4" id="KW-1185">Reference proteome</keyword>
<dbReference type="EMBL" id="AP024233">
    <property type="protein sequence ID" value="BCO10383.1"/>
    <property type="molecule type" value="Genomic_DNA"/>
</dbReference>
<keyword evidence="1" id="KW-0808">Transferase</keyword>